<dbReference type="Pfam" id="PF00276">
    <property type="entry name" value="Ribosomal_L23"/>
    <property type="match status" value="1"/>
</dbReference>
<dbReference type="NCBIfam" id="NF004359">
    <property type="entry name" value="PRK05738.1-3"/>
    <property type="match status" value="1"/>
</dbReference>
<dbReference type="InterPro" id="IPR012678">
    <property type="entry name" value="Ribosomal_uL23/eL15/eS24_sf"/>
</dbReference>
<keyword evidence="8" id="KW-1185">Reference proteome</keyword>
<dbReference type="GO" id="GO:0019843">
    <property type="term" value="F:rRNA binding"/>
    <property type="evidence" value="ECO:0007669"/>
    <property type="project" value="UniProtKB-UniRule"/>
</dbReference>
<dbReference type="HAMAP" id="MF_01369_B">
    <property type="entry name" value="Ribosomal_uL23_B"/>
    <property type="match status" value="1"/>
</dbReference>
<keyword evidence="2 6" id="KW-0699">rRNA-binding</keyword>
<evidence type="ECO:0000313" key="8">
    <source>
        <dbReference type="Proteomes" id="UP000199230"/>
    </source>
</evidence>
<keyword evidence="5 6" id="KW-0687">Ribonucleoprotein</keyword>
<dbReference type="PANTHER" id="PTHR11620">
    <property type="entry name" value="60S RIBOSOMAL PROTEIN L23A"/>
    <property type="match status" value="1"/>
</dbReference>
<dbReference type="Gene3D" id="3.30.70.330">
    <property type="match status" value="1"/>
</dbReference>
<protein>
    <recommendedName>
        <fullName evidence="6">Large ribosomal subunit protein uL23</fullName>
    </recommendedName>
</protein>
<keyword evidence="3 6" id="KW-0694">RNA-binding</keyword>
<dbReference type="GO" id="GO:0006412">
    <property type="term" value="P:translation"/>
    <property type="evidence" value="ECO:0007669"/>
    <property type="project" value="UniProtKB-UniRule"/>
</dbReference>
<sequence length="96" mass="11146">MFDPYSVITRPLVTEQSMSDMGEKKYVFVVKKDANKTEIKNAVEKIFSVKVRKVNTMNMRGKTKRMGRHVGKRPSWKKAIVMLTEDSNEIEFFEGV</sequence>
<dbReference type="STRING" id="159292.SAMN05192546_1115"/>
<evidence type="ECO:0000256" key="5">
    <source>
        <dbReference type="ARBA" id="ARBA00023274"/>
    </source>
</evidence>
<organism evidence="7 8">
    <name type="scientific">Tindallia californiensis</name>
    <dbReference type="NCBI Taxonomy" id="159292"/>
    <lineage>
        <taxon>Bacteria</taxon>
        <taxon>Bacillati</taxon>
        <taxon>Bacillota</taxon>
        <taxon>Clostridia</taxon>
        <taxon>Peptostreptococcales</taxon>
        <taxon>Tindalliaceae</taxon>
        <taxon>Tindallia</taxon>
    </lineage>
</organism>
<name>A0A1H3QY80_9FIRM</name>
<evidence type="ECO:0000256" key="4">
    <source>
        <dbReference type="ARBA" id="ARBA00022980"/>
    </source>
</evidence>
<accession>A0A1H3QY80</accession>
<dbReference type="NCBIfam" id="NF004366">
    <property type="entry name" value="PRK05738.3-2"/>
    <property type="match status" value="1"/>
</dbReference>
<dbReference type="RefSeq" id="WP_093315245.1">
    <property type="nucleotide sequence ID" value="NZ_FNPV01000011.1"/>
</dbReference>
<comment type="similarity">
    <text evidence="1 6">Belongs to the universal ribosomal protein uL23 family.</text>
</comment>
<dbReference type="GO" id="GO:0003735">
    <property type="term" value="F:structural constituent of ribosome"/>
    <property type="evidence" value="ECO:0007669"/>
    <property type="project" value="InterPro"/>
</dbReference>
<dbReference type="SUPFAM" id="SSF54189">
    <property type="entry name" value="Ribosomal proteins S24e, L23 and L15e"/>
    <property type="match status" value="1"/>
</dbReference>
<dbReference type="AlphaFoldDB" id="A0A1H3QY80"/>
<gene>
    <name evidence="6" type="primary">rplW</name>
    <name evidence="7" type="ORF">SAMN05192546_1115</name>
</gene>
<dbReference type="FunFam" id="3.30.70.330:FF:000001">
    <property type="entry name" value="50S ribosomal protein L23"/>
    <property type="match status" value="1"/>
</dbReference>
<comment type="function">
    <text evidence="6">One of the early assembly proteins it binds 23S rRNA. One of the proteins that surrounds the polypeptide exit tunnel on the outside of the ribosome. Forms the main docking site for trigger factor binding to the ribosome.</text>
</comment>
<keyword evidence="4 6" id="KW-0689">Ribosomal protein</keyword>
<dbReference type="OrthoDB" id="9793353at2"/>
<dbReference type="GO" id="GO:1990904">
    <property type="term" value="C:ribonucleoprotein complex"/>
    <property type="evidence" value="ECO:0007669"/>
    <property type="project" value="UniProtKB-KW"/>
</dbReference>
<reference evidence="7 8" key="1">
    <citation type="submission" date="2016-10" db="EMBL/GenBank/DDBJ databases">
        <authorList>
            <person name="de Groot N.N."/>
        </authorList>
    </citation>
    <scope>NUCLEOTIDE SEQUENCE [LARGE SCALE GENOMIC DNA]</scope>
    <source>
        <strain evidence="7 8">APO</strain>
    </source>
</reference>
<dbReference type="InterPro" id="IPR012677">
    <property type="entry name" value="Nucleotide-bd_a/b_plait_sf"/>
</dbReference>
<dbReference type="GO" id="GO:0005840">
    <property type="term" value="C:ribosome"/>
    <property type="evidence" value="ECO:0007669"/>
    <property type="project" value="UniProtKB-KW"/>
</dbReference>
<evidence type="ECO:0000256" key="3">
    <source>
        <dbReference type="ARBA" id="ARBA00022884"/>
    </source>
</evidence>
<evidence type="ECO:0000256" key="2">
    <source>
        <dbReference type="ARBA" id="ARBA00022730"/>
    </source>
</evidence>
<evidence type="ECO:0000256" key="1">
    <source>
        <dbReference type="ARBA" id="ARBA00006700"/>
    </source>
</evidence>
<evidence type="ECO:0000256" key="6">
    <source>
        <dbReference type="HAMAP-Rule" id="MF_01369"/>
    </source>
</evidence>
<evidence type="ECO:0000313" key="7">
    <source>
        <dbReference type="EMBL" id="SDZ17918.1"/>
    </source>
</evidence>
<dbReference type="Proteomes" id="UP000199230">
    <property type="component" value="Unassembled WGS sequence"/>
</dbReference>
<dbReference type="NCBIfam" id="NF004363">
    <property type="entry name" value="PRK05738.2-4"/>
    <property type="match status" value="1"/>
</dbReference>
<comment type="subunit">
    <text evidence="6">Part of the 50S ribosomal subunit. Contacts protein L29, and trigger factor when it is bound to the ribosome.</text>
</comment>
<proteinExistence type="inferred from homology"/>
<dbReference type="EMBL" id="FNPV01000011">
    <property type="protein sequence ID" value="SDZ17918.1"/>
    <property type="molecule type" value="Genomic_DNA"/>
</dbReference>
<dbReference type="InterPro" id="IPR013025">
    <property type="entry name" value="Ribosomal_uL23-like"/>
</dbReference>